<accession>A0A834NYJ8</accession>
<sequence length="81" mass="9054">MNLPLSVYSLGGRVTLVDLVHSSDTPDRKATTTLPTSMRNRSAILRASSNLAFDVTSRLSVENRSRKCRKRYSSPTKLSWV</sequence>
<reference evidence="1" key="1">
    <citation type="journal article" date="2020" name="G3 (Bethesda)">
        <title>High-Quality Assemblies for Three Invasive Social Wasps from the &lt;i&gt;Vespula&lt;/i&gt; Genus.</title>
        <authorList>
            <person name="Harrop T.W.R."/>
            <person name="Guhlin J."/>
            <person name="McLaughlin G.M."/>
            <person name="Permina E."/>
            <person name="Stockwell P."/>
            <person name="Gilligan J."/>
            <person name="Le Lec M.F."/>
            <person name="Gruber M.A.M."/>
            <person name="Quinn O."/>
            <person name="Lovegrove M."/>
            <person name="Duncan E.J."/>
            <person name="Remnant E.J."/>
            <person name="Van Eeckhoven J."/>
            <person name="Graham B."/>
            <person name="Knapp R.A."/>
            <person name="Langford K.W."/>
            <person name="Kronenberg Z."/>
            <person name="Press M.O."/>
            <person name="Eacker S.M."/>
            <person name="Wilson-Rankin E.E."/>
            <person name="Purcell J."/>
            <person name="Lester P.J."/>
            <person name="Dearden P.K."/>
        </authorList>
    </citation>
    <scope>NUCLEOTIDE SEQUENCE</scope>
    <source>
        <strain evidence="1">Volc-1</strain>
    </source>
</reference>
<evidence type="ECO:0000313" key="1">
    <source>
        <dbReference type="EMBL" id="KAF7421490.1"/>
    </source>
</evidence>
<protein>
    <submittedName>
        <fullName evidence="1">Uncharacterized protein</fullName>
    </submittedName>
</protein>
<proteinExistence type="predicted"/>
<organism evidence="1 2">
    <name type="scientific">Vespula pensylvanica</name>
    <name type="common">Western yellow jacket</name>
    <name type="synonym">Wasp</name>
    <dbReference type="NCBI Taxonomy" id="30213"/>
    <lineage>
        <taxon>Eukaryota</taxon>
        <taxon>Metazoa</taxon>
        <taxon>Ecdysozoa</taxon>
        <taxon>Arthropoda</taxon>
        <taxon>Hexapoda</taxon>
        <taxon>Insecta</taxon>
        <taxon>Pterygota</taxon>
        <taxon>Neoptera</taxon>
        <taxon>Endopterygota</taxon>
        <taxon>Hymenoptera</taxon>
        <taxon>Apocrita</taxon>
        <taxon>Aculeata</taxon>
        <taxon>Vespoidea</taxon>
        <taxon>Vespidae</taxon>
        <taxon>Vespinae</taxon>
        <taxon>Vespula</taxon>
    </lineage>
</organism>
<dbReference type="Proteomes" id="UP000600918">
    <property type="component" value="Unassembled WGS sequence"/>
</dbReference>
<keyword evidence="2" id="KW-1185">Reference proteome</keyword>
<dbReference type="AlphaFoldDB" id="A0A834NYJ8"/>
<dbReference type="EMBL" id="JACSDY010000008">
    <property type="protein sequence ID" value="KAF7421490.1"/>
    <property type="molecule type" value="Genomic_DNA"/>
</dbReference>
<evidence type="ECO:0000313" key="2">
    <source>
        <dbReference type="Proteomes" id="UP000600918"/>
    </source>
</evidence>
<comment type="caution">
    <text evidence="1">The sequence shown here is derived from an EMBL/GenBank/DDBJ whole genome shotgun (WGS) entry which is preliminary data.</text>
</comment>
<name>A0A834NYJ8_VESPE</name>
<gene>
    <name evidence="1" type="ORF">H0235_009326</name>
</gene>